<comment type="caution">
    <text evidence="1">The sequence shown here is derived from an EMBL/GenBank/DDBJ whole genome shotgun (WGS) entry which is preliminary data.</text>
</comment>
<name>A0ACB8Q414_9AGAM</name>
<protein>
    <submittedName>
        <fullName evidence="1">Uncharacterized protein</fullName>
    </submittedName>
</protein>
<accession>A0ACB8Q414</accession>
<keyword evidence="2" id="KW-1185">Reference proteome</keyword>
<evidence type="ECO:0000313" key="2">
    <source>
        <dbReference type="Proteomes" id="UP000814128"/>
    </source>
</evidence>
<feature type="non-terminal residue" evidence="1">
    <location>
        <position position="185"/>
    </location>
</feature>
<reference evidence="1" key="2">
    <citation type="journal article" date="2022" name="New Phytol.">
        <title>Evolutionary transition to the ectomycorrhizal habit in the genomes of a hyperdiverse lineage of mushroom-forming fungi.</title>
        <authorList>
            <person name="Looney B."/>
            <person name="Miyauchi S."/>
            <person name="Morin E."/>
            <person name="Drula E."/>
            <person name="Courty P.E."/>
            <person name="Kohler A."/>
            <person name="Kuo A."/>
            <person name="LaButti K."/>
            <person name="Pangilinan J."/>
            <person name="Lipzen A."/>
            <person name="Riley R."/>
            <person name="Andreopoulos W."/>
            <person name="He G."/>
            <person name="Johnson J."/>
            <person name="Nolan M."/>
            <person name="Tritt A."/>
            <person name="Barry K.W."/>
            <person name="Grigoriev I.V."/>
            <person name="Nagy L.G."/>
            <person name="Hibbett D."/>
            <person name="Henrissat B."/>
            <person name="Matheny P.B."/>
            <person name="Labbe J."/>
            <person name="Martin F.M."/>
        </authorList>
    </citation>
    <scope>NUCLEOTIDE SEQUENCE</scope>
    <source>
        <strain evidence="1">EC-137</strain>
    </source>
</reference>
<feature type="non-terminal residue" evidence="1">
    <location>
        <position position="1"/>
    </location>
</feature>
<reference evidence="1" key="1">
    <citation type="submission" date="2021-02" db="EMBL/GenBank/DDBJ databases">
        <authorList>
            <consortium name="DOE Joint Genome Institute"/>
            <person name="Ahrendt S."/>
            <person name="Looney B.P."/>
            <person name="Miyauchi S."/>
            <person name="Morin E."/>
            <person name="Drula E."/>
            <person name="Courty P.E."/>
            <person name="Chicoki N."/>
            <person name="Fauchery L."/>
            <person name="Kohler A."/>
            <person name="Kuo A."/>
            <person name="Labutti K."/>
            <person name="Pangilinan J."/>
            <person name="Lipzen A."/>
            <person name="Riley R."/>
            <person name="Andreopoulos W."/>
            <person name="He G."/>
            <person name="Johnson J."/>
            <person name="Barry K.W."/>
            <person name="Grigoriev I.V."/>
            <person name="Nagy L."/>
            <person name="Hibbett D."/>
            <person name="Henrissat B."/>
            <person name="Matheny P.B."/>
            <person name="Labbe J."/>
            <person name="Martin F."/>
        </authorList>
    </citation>
    <scope>NUCLEOTIDE SEQUENCE</scope>
    <source>
        <strain evidence="1">EC-137</strain>
    </source>
</reference>
<proteinExistence type="predicted"/>
<organism evidence="1 2">
    <name type="scientific">Vararia minispora EC-137</name>
    <dbReference type="NCBI Taxonomy" id="1314806"/>
    <lineage>
        <taxon>Eukaryota</taxon>
        <taxon>Fungi</taxon>
        <taxon>Dikarya</taxon>
        <taxon>Basidiomycota</taxon>
        <taxon>Agaricomycotina</taxon>
        <taxon>Agaricomycetes</taxon>
        <taxon>Russulales</taxon>
        <taxon>Lachnocladiaceae</taxon>
        <taxon>Vararia</taxon>
    </lineage>
</organism>
<dbReference type="EMBL" id="MU274804">
    <property type="protein sequence ID" value="KAI0026331.1"/>
    <property type="molecule type" value="Genomic_DNA"/>
</dbReference>
<sequence>LAEKLADVFALPEITEVVAEIPCWLMRSVLLQGYIFLTDAYLCFFAHMPAREDHVLKSGTLYKKTQRTKRWLRHWFILKNDVLSWYQSSADPYFPHGVVDLRYAIACEPQGEKNLRVRTSGKVVLLCAESTHARDEWVKAIRKVVFKAQNMGDSVKIAIPYSTIIDVDMASPMDFTETIEVKVLD</sequence>
<gene>
    <name evidence="1" type="ORF">K488DRAFT_29636</name>
</gene>
<evidence type="ECO:0000313" key="1">
    <source>
        <dbReference type="EMBL" id="KAI0026331.1"/>
    </source>
</evidence>
<dbReference type="Proteomes" id="UP000814128">
    <property type="component" value="Unassembled WGS sequence"/>
</dbReference>